<feature type="compositionally biased region" description="Basic residues" evidence="9">
    <location>
        <begin position="54"/>
        <end position="73"/>
    </location>
</feature>
<keyword evidence="11" id="KW-1185">Reference proteome</keyword>
<evidence type="ECO:0000256" key="8">
    <source>
        <dbReference type="RuleBase" id="RU362101"/>
    </source>
</evidence>
<reference evidence="10 11" key="1">
    <citation type="journal article" date="2005" name="BMC Genomics">
        <title>Bacterial genome adaptation to niches: divergence of the potential virulence genes in three Burkholderia species of different survival strategies.</title>
        <authorList>
            <person name="Kim H.S."/>
            <person name="Schell M.A."/>
            <person name="Yu Y."/>
            <person name="Ulrich R.L."/>
            <person name="Sarria S.H."/>
            <person name="Nierman W.C."/>
            <person name="DeShazer D."/>
        </authorList>
    </citation>
    <scope>NUCLEOTIDE SEQUENCE [LARGE SCALE GENOMIC DNA]</scope>
    <source>
        <strain evidence="11">ATCC 700388 / DSM 13276 / CCUG 48851 / CIP 106301 / E264</strain>
    </source>
</reference>
<dbReference type="Pfam" id="PF03824">
    <property type="entry name" value="NicO"/>
    <property type="match status" value="1"/>
</dbReference>
<proteinExistence type="inferred from homology"/>
<keyword evidence="5" id="KW-0812">Transmembrane</keyword>
<keyword evidence="3 8" id="KW-0813">Transport</keyword>
<keyword evidence="6" id="KW-1133">Transmembrane helix</keyword>
<comment type="similarity">
    <text evidence="2 8">Belongs to the NiCoT transporter (TC 2.A.52) family.</text>
</comment>
<evidence type="ECO:0000256" key="7">
    <source>
        <dbReference type="ARBA" id="ARBA00023136"/>
    </source>
</evidence>
<evidence type="ECO:0000313" key="10">
    <source>
        <dbReference type="EMBL" id="ABC36490.1"/>
    </source>
</evidence>
<dbReference type="GO" id="GO:0005886">
    <property type="term" value="C:plasma membrane"/>
    <property type="evidence" value="ECO:0007669"/>
    <property type="project" value="UniProtKB-SubCell"/>
</dbReference>
<evidence type="ECO:0000256" key="6">
    <source>
        <dbReference type="ARBA" id="ARBA00022989"/>
    </source>
</evidence>
<dbReference type="NCBIfam" id="TIGR00802">
    <property type="entry name" value="nico"/>
    <property type="match status" value="1"/>
</dbReference>
<evidence type="ECO:0000256" key="9">
    <source>
        <dbReference type="SAM" id="MobiDB-lite"/>
    </source>
</evidence>
<evidence type="ECO:0000313" key="11">
    <source>
        <dbReference type="Proteomes" id="UP000001930"/>
    </source>
</evidence>
<keyword evidence="7" id="KW-0472">Membrane</keyword>
<gene>
    <name evidence="10" type="ordered locus">BTH_I2409</name>
</gene>
<comment type="subcellular location">
    <subcellularLocation>
        <location evidence="8">Cell membrane</location>
        <topology evidence="8">Multi-pass membrane protein</topology>
    </subcellularLocation>
    <subcellularLocation>
        <location evidence="1">Endomembrane system</location>
        <topology evidence="1">Multi-pass membrane protein</topology>
    </subcellularLocation>
</comment>
<evidence type="ECO:0000256" key="5">
    <source>
        <dbReference type="ARBA" id="ARBA00022692"/>
    </source>
</evidence>
<dbReference type="PANTHER" id="PTHR31611">
    <property type="entry name" value="HIGH-AFFINITY NICKEL TRANSPORT PROTEIN NIC1"/>
    <property type="match status" value="1"/>
</dbReference>
<keyword evidence="4" id="KW-0533">Nickel</keyword>
<dbReference type="AlphaFoldDB" id="Q2SVW9"/>
<accession>Q2SVW9</accession>
<protein>
    <recommendedName>
        <fullName evidence="8">Nickel/cobalt efflux system</fullName>
    </recommendedName>
</protein>
<organism evidence="10 11">
    <name type="scientific">Burkholderia thailandensis (strain ATCC 700388 / DSM 13276 / CCUG 48851 / CIP 106301 / E264)</name>
    <dbReference type="NCBI Taxonomy" id="271848"/>
    <lineage>
        <taxon>Bacteria</taxon>
        <taxon>Pseudomonadati</taxon>
        <taxon>Pseudomonadota</taxon>
        <taxon>Betaproteobacteria</taxon>
        <taxon>Burkholderiales</taxon>
        <taxon>Burkholderiaceae</taxon>
        <taxon>Burkholderia</taxon>
        <taxon>pseudomallei group</taxon>
    </lineage>
</organism>
<name>Q2SVW9_BURTA</name>
<dbReference type="GO" id="GO:0015099">
    <property type="term" value="F:nickel cation transmembrane transporter activity"/>
    <property type="evidence" value="ECO:0007669"/>
    <property type="project" value="UniProtKB-UniRule"/>
</dbReference>
<evidence type="ECO:0000256" key="4">
    <source>
        <dbReference type="ARBA" id="ARBA00022596"/>
    </source>
</evidence>
<feature type="region of interest" description="Disordered" evidence="9">
    <location>
        <begin position="54"/>
        <end position="87"/>
    </location>
</feature>
<sequence>MRRTAASGSGVQRRGEAACRPRLHRAACRGSPVSSPSVAARFGARRACRRHLQMRASRTRTSRTRMSRTRMSRTHAGARTADGRSGGHAHRARCRACWHSPCLSTVRKGSVMLKSFLRLFNDSPVELRSKIVGIYAMLIAFNVGAWIWAFAAFHGQPVLLGTALLAYTFGLRHAVDADHIAAIDNVTRKLMHEKKNPLGAGLFFSLGHSSVVILMTVAVALTAATLAERFEGMKAWGGVIGTSVSAFFLLVLAFANLLILISVYRTFRAVRRGEPLVEQDLDILLNRRGFFARIFRPLFAIVSRSWHLYPIGFLFGLGFDTATEIALFGISATQAHGGLSFWSVMALPVLFTAGMTLVDTTDGIMMMGAYRWAFVRPIRKIYYNMTITFVSVLVAVVIGGIEALALIGGKLSLKGGLWDFAAMAAEHFGMLGYFVIGLFAASWIVSALIYRIRRYDDIEVTISV</sequence>
<dbReference type="GO" id="GO:0012505">
    <property type="term" value="C:endomembrane system"/>
    <property type="evidence" value="ECO:0007669"/>
    <property type="project" value="UniProtKB-SubCell"/>
</dbReference>
<dbReference type="InterPro" id="IPR004688">
    <property type="entry name" value="Ni/Co_transpt"/>
</dbReference>
<dbReference type="EMBL" id="CP000086">
    <property type="protein sequence ID" value="ABC36490.1"/>
    <property type="molecule type" value="Genomic_DNA"/>
</dbReference>
<dbReference type="HOGENOM" id="CLU_036094_2_2_4"/>
<evidence type="ECO:0000256" key="2">
    <source>
        <dbReference type="ARBA" id="ARBA00010892"/>
    </source>
</evidence>
<dbReference type="Proteomes" id="UP000001930">
    <property type="component" value="Chromosome I"/>
</dbReference>
<dbReference type="InterPro" id="IPR011541">
    <property type="entry name" value="Ni/Co_transpt_high_affinity"/>
</dbReference>
<evidence type="ECO:0000256" key="1">
    <source>
        <dbReference type="ARBA" id="ARBA00004127"/>
    </source>
</evidence>
<dbReference type="KEGG" id="bte:BTH_I2409"/>
<dbReference type="PANTHER" id="PTHR31611:SF0">
    <property type="entry name" value="HIGH-AFFINITY NICKEL TRANSPORT PROTEIN NIC1"/>
    <property type="match status" value="1"/>
</dbReference>
<evidence type="ECO:0000256" key="3">
    <source>
        <dbReference type="ARBA" id="ARBA00022448"/>
    </source>
</evidence>